<dbReference type="GO" id="GO:0046872">
    <property type="term" value="F:metal ion binding"/>
    <property type="evidence" value="ECO:0007669"/>
    <property type="project" value="UniProtKB-KW"/>
</dbReference>
<dbReference type="Pfam" id="PF05193">
    <property type="entry name" value="Peptidase_M16_C"/>
    <property type="match status" value="2"/>
</dbReference>
<sequence length="1078" mass="118548">MGRVYDQLEPVDVSGDKFHEPLPLGPEGLRYGTLQNGMKYYVRQCAKPKGRCALALAVRVGSVVEEEEERGIAHIVEHLAFNATESYSNHDIVRLLERIGAEFGACQNAYTSADETVYTLTVPTGDKEGLLDETLGVMAEMAFKIRCDPADLDKERGAVLEEWRMSRDAGGRLQEAHWKLIFQGSKYADRLPIGTEAVIRRGPASTVRAFYERWYRPENMALVAVGDFPNADAVVELIRRQMGSGASRSNSSPAAPVPRFDYVPHAEPRFKVLVDREAQHPLVYVSYKHPRTRISTPEDFLEHLTISVFEVALNNRLYKISRLREPPFASASVSEESLCATTGSCVLSATAMDGQVLTALESLLTEVARVRLHGIGPAEVARALSELQSEVENTALEADQGYCTEIRDEYVRHFLNDEFVTGQEYEARLTKSLMPQISREAVERCAQRYRPRDSCVVKVMDHYRSCTEDQLRKVLERVAVAEAAGDIGPWEEPPAPESLMAELPEPLAPETAIVKERYFPAPLDVTELTLSNGMRVAFKSTTFMRDEIHMTGFAVGGLSEVPLELFYTASLAGTLAGHLGMFGFRPDVLGDILAGRRVDVEVTEGAYYRTMRGVQSPTDLETAMQLVHLLFTTQVRLVPEEVETAVKLVRQAIEAQLRNPLHSYHQRVRYINYGGCYYFKQLTLEDVDRVDPALALAHHNLSWQNPGEYTLVLTGNVDREQFLPLLCRYLATLPKTGLPPPKLPKDVKSLPYSFPETPVVEDVKVSMVSPVTQSQITFPVALSRPQAREDLVWLGLVCRALETRLIQRMRFVRGDVYTVSVSPFFGCVSPSLDGDPQGDVAIMFSCDPANKDRLVAMALEELTAIQGGALTPPEVETLINLERLQFEESQAENSYWHELIVTGYQSKSYQLLGGDLGAVYAKNMEAREKVLGSCTPEALREAFCRLIPTPPTSRYTAISMLPRPPSIFHRIGALLAGRWLGASCNTFRGGDGPGGLPLEASPVVNPTAMPLLSGRSGSGSGSGNGSGFLFTGGGLASASTPIYLNTTGIVAATVATAAAAIGTGLLLWSKSASMKRSG</sequence>
<comment type="caution">
    <text evidence="10">The sequence shown here is derived from an EMBL/GenBank/DDBJ whole genome shotgun (WGS) entry which is preliminary data.</text>
</comment>
<dbReference type="Gene3D" id="3.30.830.10">
    <property type="entry name" value="Metalloenzyme, LuxS/M16 peptidase-like"/>
    <property type="match status" value="4"/>
</dbReference>
<dbReference type="PROSITE" id="PS00143">
    <property type="entry name" value="INSULINASE"/>
    <property type="match status" value="1"/>
</dbReference>
<dbReference type="InterPro" id="IPR007863">
    <property type="entry name" value="Peptidase_M16_C"/>
</dbReference>
<organism evidence="10 11">
    <name type="scientific">Volvox reticuliferus</name>
    <dbReference type="NCBI Taxonomy" id="1737510"/>
    <lineage>
        <taxon>Eukaryota</taxon>
        <taxon>Viridiplantae</taxon>
        <taxon>Chlorophyta</taxon>
        <taxon>core chlorophytes</taxon>
        <taxon>Chlorophyceae</taxon>
        <taxon>CS clade</taxon>
        <taxon>Chlamydomonadales</taxon>
        <taxon>Volvocaceae</taxon>
        <taxon>Volvox</taxon>
    </lineage>
</organism>
<evidence type="ECO:0000313" key="10">
    <source>
        <dbReference type="EMBL" id="GIL74679.1"/>
    </source>
</evidence>
<dbReference type="GO" id="GO:0006508">
    <property type="term" value="P:proteolysis"/>
    <property type="evidence" value="ECO:0007669"/>
    <property type="project" value="UniProtKB-KW"/>
</dbReference>
<evidence type="ECO:0000259" key="8">
    <source>
        <dbReference type="Pfam" id="PF00675"/>
    </source>
</evidence>
<keyword evidence="11" id="KW-1185">Reference proteome</keyword>
<evidence type="ECO:0000256" key="4">
    <source>
        <dbReference type="ARBA" id="ARBA00022801"/>
    </source>
</evidence>
<dbReference type="InterPro" id="IPR011765">
    <property type="entry name" value="Pept_M16_N"/>
</dbReference>
<dbReference type="EMBL" id="BNCP01000006">
    <property type="protein sequence ID" value="GIL74679.1"/>
    <property type="molecule type" value="Genomic_DNA"/>
</dbReference>
<evidence type="ECO:0000313" key="11">
    <source>
        <dbReference type="Proteomes" id="UP000747110"/>
    </source>
</evidence>
<dbReference type="InterPro" id="IPR001431">
    <property type="entry name" value="Pept_M16_Zn_BS"/>
</dbReference>
<proteinExistence type="inferred from homology"/>
<evidence type="ECO:0000259" key="9">
    <source>
        <dbReference type="Pfam" id="PF05193"/>
    </source>
</evidence>
<evidence type="ECO:0000256" key="2">
    <source>
        <dbReference type="ARBA" id="ARBA00022670"/>
    </source>
</evidence>
<dbReference type="SUPFAM" id="SSF63411">
    <property type="entry name" value="LuxS/MPP-like metallohydrolase"/>
    <property type="match status" value="3"/>
</dbReference>
<feature type="domain" description="Peptidase M16 C-terminal" evidence="9">
    <location>
        <begin position="705"/>
        <end position="880"/>
    </location>
</feature>
<name>A0A8J4D6C0_9CHLO</name>
<evidence type="ECO:0000256" key="7">
    <source>
        <dbReference type="RuleBase" id="RU004447"/>
    </source>
</evidence>
<evidence type="ECO:0000256" key="5">
    <source>
        <dbReference type="ARBA" id="ARBA00022833"/>
    </source>
</evidence>
<accession>A0A8J4D6C0</accession>
<keyword evidence="4" id="KW-0378">Hydrolase</keyword>
<reference evidence="10" key="1">
    <citation type="journal article" date="2021" name="Proc. Natl. Acad. Sci. U.S.A.">
        <title>Three genomes in the algal genus Volvox reveal the fate of a haploid sex-determining region after a transition to homothallism.</title>
        <authorList>
            <person name="Yamamoto K."/>
            <person name="Hamaji T."/>
            <person name="Kawai-Toyooka H."/>
            <person name="Matsuzaki R."/>
            <person name="Takahashi F."/>
            <person name="Nishimura Y."/>
            <person name="Kawachi M."/>
            <person name="Noguchi H."/>
            <person name="Minakuchi Y."/>
            <person name="Umen J.G."/>
            <person name="Toyoda A."/>
            <person name="Nozaki H."/>
        </authorList>
    </citation>
    <scope>NUCLEOTIDE SEQUENCE</scope>
    <source>
        <strain evidence="10">NIES-3786</strain>
    </source>
</reference>
<dbReference type="AlphaFoldDB" id="A0A8J4D6C0"/>
<dbReference type="OrthoDB" id="10251424at2759"/>
<keyword evidence="5" id="KW-0862">Zinc</keyword>
<dbReference type="InterPro" id="IPR050626">
    <property type="entry name" value="Peptidase_M16"/>
</dbReference>
<keyword evidence="2" id="KW-0645">Protease</keyword>
<evidence type="ECO:0000256" key="6">
    <source>
        <dbReference type="ARBA" id="ARBA00023049"/>
    </source>
</evidence>
<dbReference type="Proteomes" id="UP000747110">
    <property type="component" value="Unassembled WGS sequence"/>
</dbReference>
<gene>
    <name evidence="10" type="ORF">Vretifemale_4604</name>
</gene>
<keyword evidence="6" id="KW-0482">Metalloprotease</keyword>
<feature type="domain" description="Peptidase M16 N-terminal" evidence="8">
    <location>
        <begin position="47"/>
        <end position="166"/>
    </location>
</feature>
<protein>
    <submittedName>
        <fullName evidence="10">Uncharacterized protein</fullName>
    </submittedName>
</protein>
<dbReference type="GO" id="GO:0004222">
    <property type="term" value="F:metalloendopeptidase activity"/>
    <property type="evidence" value="ECO:0007669"/>
    <property type="project" value="InterPro"/>
</dbReference>
<feature type="domain" description="Peptidase M16 C-terminal" evidence="9">
    <location>
        <begin position="207"/>
        <end position="386"/>
    </location>
</feature>
<dbReference type="PANTHER" id="PTHR43690:SF34">
    <property type="entry name" value="ZINC PROTEASE PQQL-LIKE"/>
    <property type="match status" value="1"/>
</dbReference>
<keyword evidence="3" id="KW-0479">Metal-binding</keyword>
<evidence type="ECO:0000256" key="1">
    <source>
        <dbReference type="ARBA" id="ARBA00007261"/>
    </source>
</evidence>
<comment type="similarity">
    <text evidence="1 7">Belongs to the peptidase M16 family.</text>
</comment>
<evidence type="ECO:0000256" key="3">
    <source>
        <dbReference type="ARBA" id="ARBA00022723"/>
    </source>
</evidence>
<dbReference type="PANTHER" id="PTHR43690">
    <property type="entry name" value="NARDILYSIN"/>
    <property type="match status" value="1"/>
</dbReference>
<dbReference type="InterPro" id="IPR011249">
    <property type="entry name" value="Metalloenz_LuxS/M16"/>
</dbReference>
<dbReference type="Pfam" id="PF00675">
    <property type="entry name" value="Peptidase_M16"/>
    <property type="match status" value="1"/>
</dbReference>